<reference evidence="1 2" key="1">
    <citation type="submission" date="2016-08" db="EMBL/GenBank/DDBJ databases">
        <title>Novel Firmicute Genomes.</title>
        <authorList>
            <person name="Poppleton D.I."/>
            <person name="Gribaldo S."/>
        </authorList>
    </citation>
    <scope>NUCLEOTIDE SEQUENCE [LARGE SCALE GENOMIC DNA]</scope>
    <source>
        <strain evidence="1 2">RAOx-1</strain>
    </source>
</reference>
<dbReference type="AlphaFoldDB" id="A0A419SQQ7"/>
<protein>
    <recommendedName>
        <fullName evidence="3">ATPase</fullName>
    </recommendedName>
</protein>
<evidence type="ECO:0000313" key="1">
    <source>
        <dbReference type="EMBL" id="RKD26803.1"/>
    </source>
</evidence>
<keyword evidence="2" id="KW-1185">Reference proteome</keyword>
<dbReference type="EMBL" id="MCHY01000002">
    <property type="protein sequence ID" value="RKD26803.1"/>
    <property type="molecule type" value="Genomic_DNA"/>
</dbReference>
<dbReference type="Proteomes" id="UP000284219">
    <property type="component" value="Unassembled WGS sequence"/>
</dbReference>
<name>A0A419SQQ7_9BACL</name>
<proteinExistence type="predicted"/>
<organism evidence="1 2">
    <name type="scientific">Ammoniphilus oxalaticus</name>
    <dbReference type="NCBI Taxonomy" id="66863"/>
    <lineage>
        <taxon>Bacteria</taxon>
        <taxon>Bacillati</taxon>
        <taxon>Bacillota</taxon>
        <taxon>Bacilli</taxon>
        <taxon>Bacillales</taxon>
        <taxon>Paenibacillaceae</taxon>
        <taxon>Aneurinibacillus group</taxon>
        <taxon>Ammoniphilus</taxon>
    </lineage>
</organism>
<dbReference type="SUPFAM" id="SSF52540">
    <property type="entry name" value="P-loop containing nucleoside triphosphate hydrolases"/>
    <property type="match status" value="1"/>
</dbReference>
<dbReference type="OrthoDB" id="2380879at2"/>
<evidence type="ECO:0008006" key="3">
    <source>
        <dbReference type="Google" id="ProtNLM"/>
    </source>
</evidence>
<sequence length="222" mass="25394">MKFAQWEEQTKRFRQQYERRRGQQDRLLQEQAERKTDLARNQTEIENYTKARFLLQEAAMFAREQARQNIETWVTGALQYVFNTDEIAFKVALDEKNNRPDAQFYVVSNYDGVLVETKPEDARGGGVVDIVSLALRIALMESGKQQTDGPLLLDEPGKHVSEEYGMMLAQFLKGVTQQTDRQVILVTHNQYLAESGDRSFEVILNKGTSLVTERNAGGPQDS</sequence>
<accession>A0A419SQQ7</accession>
<dbReference type="RefSeq" id="WP_120188088.1">
    <property type="nucleotide sequence ID" value="NZ_MCHY01000002.1"/>
</dbReference>
<evidence type="ECO:0000313" key="2">
    <source>
        <dbReference type="Proteomes" id="UP000284219"/>
    </source>
</evidence>
<dbReference type="InterPro" id="IPR027417">
    <property type="entry name" value="P-loop_NTPase"/>
</dbReference>
<dbReference type="Gene3D" id="3.40.50.300">
    <property type="entry name" value="P-loop containing nucleotide triphosphate hydrolases"/>
    <property type="match status" value="1"/>
</dbReference>
<comment type="caution">
    <text evidence="1">The sequence shown here is derived from an EMBL/GenBank/DDBJ whole genome shotgun (WGS) entry which is preliminary data.</text>
</comment>
<gene>
    <name evidence="1" type="ORF">BEP19_16535</name>
</gene>